<protein>
    <submittedName>
        <fullName evidence="2">Uncharacterized protein</fullName>
    </submittedName>
</protein>
<evidence type="ECO:0000313" key="2">
    <source>
        <dbReference type="EMBL" id="SMO92260.1"/>
    </source>
</evidence>
<evidence type="ECO:0000313" key="3">
    <source>
        <dbReference type="Proteomes" id="UP000320300"/>
    </source>
</evidence>
<keyword evidence="1" id="KW-0472">Membrane</keyword>
<dbReference type="AlphaFoldDB" id="A0A521F9U3"/>
<dbReference type="RefSeq" id="WP_142529964.1">
    <property type="nucleotide sequence ID" value="NZ_CBCSJO010000010.1"/>
</dbReference>
<keyword evidence="3" id="KW-1185">Reference proteome</keyword>
<feature type="transmembrane region" description="Helical" evidence="1">
    <location>
        <begin position="6"/>
        <end position="25"/>
    </location>
</feature>
<keyword evidence="1" id="KW-0812">Transmembrane</keyword>
<sequence>MSKTTYFTLMWLILSAILYAICSFIEWDYMIDKWSMTIRAIFGIGTLALGVWSIYCCDKAK</sequence>
<name>A0A521F9U3_9SPHI</name>
<organism evidence="2 3">
    <name type="scientific">Pedobacter westerhofensis</name>
    <dbReference type="NCBI Taxonomy" id="425512"/>
    <lineage>
        <taxon>Bacteria</taxon>
        <taxon>Pseudomonadati</taxon>
        <taxon>Bacteroidota</taxon>
        <taxon>Sphingobacteriia</taxon>
        <taxon>Sphingobacteriales</taxon>
        <taxon>Sphingobacteriaceae</taxon>
        <taxon>Pedobacter</taxon>
    </lineage>
</organism>
<accession>A0A521F9U3</accession>
<gene>
    <name evidence="2" type="ORF">SAMN06265348_110264</name>
</gene>
<proteinExistence type="predicted"/>
<evidence type="ECO:0000256" key="1">
    <source>
        <dbReference type="SAM" id="Phobius"/>
    </source>
</evidence>
<keyword evidence="1" id="KW-1133">Transmembrane helix</keyword>
<reference evidence="2 3" key="1">
    <citation type="submission" date="2017-05" db="EMBL/GenBank/DDBJ databases">
        <authorList>
            <person name="Varghese N."/>
            <person name="Submissions S."/>
        </authorList>
    </citation>
    <scope>NUCLEOTIDE SEQUENCE [LARGE SCALE GENOMIC DNA]</scope>
    <source>
        <strain evidence="2 3">DSM 19036</strain>
    </source>
</reference>
<dbReference type="EMBL" id="FXTN01000010">
    <property type="protein sequence ID" value="SMO92260.1"/>
    <property type="molecule type" value="Genomic_DNA"/>
</dbReference>
<feature type="transmembrane region" description="Helical" evidence="1">
    <location>
        <begin position="37"/>
        <end position="55"/>
    </location>
</feature>
<dbReference type="Proteomes" id="UP000320300">
    <property type="component" value="Unassembled WGS sequence"/>
</dbReference>